<comment type="caution">
    <text evidence="2">The sequence shown here is derived from an EMBL/GenBank/DDBJ whole genome shotgun (WGS) entry which is preliminary data.</text>
</comment>
<feature type="compositionally biased region" description="Polar residues" evidence="1">
    <location>
        <begin position="32"/>
        <end position="42"/>
    </location>
</feature>
<evidence type="ECO:0000256" key="1">
    <source>
        <dbReference type="SAM" id="MobiDB-lite"/>
    </source>
</evidence>
<sequence>MPSGQTTSDAMECLQPVLWSRRLDAHQHRQRGMSQSDASTTLLLAGVRRGDK</sequence>
<reference evidence="2" key="1">
    <citation type="submission" date="2018-11" db="EMBL/GenBank/DDBJ databases">
        <authorList>
            <consortium name="Pathogen Informatics"/>
        </authorList>
    </citation>
    <scope>NUCLEOTIDE SEQUENCE</scope>
</reference>
<protein>
    <submittedName>
        <fullName evidence="2">Uncharacterized protein</fullName>
    </submittedName>
</protein>
<gene>
    <name evidence="2" type="ORF">PXEA_LOCUS6081</name>
</gene>
<dbReference type="AlphaFoldDB" id="A0A3S5CDP9"/>
<proteinExistence type="predicted"/>
<keyword evidence="3" id="KW-1185">Reference proteome</keyword>
<accession>A0A3S5CDP9</accession>
<evidence type="ECO:0000313" key="3">
    <source>
        <dbReference type="Proteomes" id="UP000784294"/>
    </source>
</evidence>
<feature type="region of interest" description="Disordered" evidence="1">
    <location>
        <begin position="25"/>
        <end position="52"/>
    </location>
</feature>
<organism evidence="2 3">
    <name type="scientific">Protopolystoma xenopodis</name>
    <dbReference type="NCBI Taxonomy" id="117903"/>
    <lineage>
        <taxon>Eukaryota</taxon>
        <taxon>Metazoa</taxon>
        <taxon>Spiralia</taxon>
        <taxon>Lophotrochozoa</taxon>
        <taxon>Platyhelminthes</taxon>
        <taxon>Monogenea</taxon>
        <taxon>Polyopisthocotylea</taxon>
        <taxon>Polystomatidea</taxon>
        <taxon>Polystomatidae</taxon>
        <taxon>Protopolystoma</taxon>
    </lineage>
</organism>
<evidence type="ECO:0000313" key="2">
    <source>
        <dbReference type="EMBL" id="VEL12641.1"/>
    </source>
</evidence>
<dbReference type="EMBL" id="CAAALY010015375">
    <property type="protein sequence ID" value="VEL12641.1"/>
    <property type="molecule type" value="Genomic_DNA"/>
</dbReference>
<name>A0A3S5CDP9_9PLAT</name>
<dbReference type="Proteomes" id="UP000784294">
    <property type="component" value="Unassembled WGS sequence"/>
</dbReference>